<evidence type="ECO:0000256" key="4">
    <source>
        <dbReference type="ARBA" id="ARBA00022737"/>
    </source>
</evidence>
<organism evidence="9 10">
    <name type="scientific">Holothuria leucospilota</name>
    <name type="common">Black long sea cucumber</name>
    <name type="synonym">Mertensiothuria leucospilota</name>
    <dbReference type="NCBI Taxonomy" id="206669"/>
    <lineage>
        <taxon>Eukaryota</taxon>
        <taxon>Metazoa</taxon>
        <taxon>Echinodermata</taxon>
        <taxon>Eleutherozoa</taxon>
        <taxon>Echinozoa</taxon>
        <taxon>Holothuroidea</taxon>
        <taxon>Aspidochirotacea</taxon>
        <taxon>Aspidochirotida</taxon>
        <taxon>Holothuriidae</taxon>
        <taxon>Holothuria</taxon>
    </lineage>
</organism>
<dbReference type="GO" id="GO:0005737">
    <property type="term" value="C:cytoplasm"/>
    <property type="evidence" value="ECO:0007669"/>
    <property type="project" value="UniProtKB-SubCell"/>
</dbReference>
<comment type="caution">
    <text evidence="9">The sequence shown here is derived from an EMBL/GenBank/DDBJ whole genome shotgun (WGS) entry which is preliminary data.</text>
</comment>
<accession>A0A9Q1BQT4</accession>
<evidence type="ECO:0000313" key="10">
    <source>
        <dbReference type="Proteomes" id="UP001152320"/>
    </source>
</evidence>
<keyword evidence="4" id="KW-0677">Repeat</keyword>
<dbReference type="GO" id="GO:0000398">
    <property type="term" value="P:mRNA splicing, via spliceosome"/>
    <property type="evidence" value="ECO:0007669"/>
    <property type="project" value="TreeGrafter"/>
</dbReference>
<dbReference type="EMBL" id="JAIZAY010000013">
    <property type="protein sequence ID" value="KAJ8031117.1"/>
    <property type="molecule type" value="Genomic_DNA"/>
</dbReference>
<dbReference type="PROSITE" id="PS00678">
    <property type="entry name" value="WD_REPEATS_1"/>
    <property type="match status" value="2"/>
</dbReference>
<evidence type="ECO:0000256" key="7">
    <source>
        <dbReference type="ARBA" id="ARBA00042222"/>
    </source>
</evidence>
<dbReference type="AlphaFoldDB" id="A0A9Q1BQT4"/>
<sequence length="284" mass="31374">MAQTLPTKEVHTMDCKQKAVRAVRFNADGNYCMTCGSDKSLKLWNPHNGLPLKTYIGHGYDVLDAKGSVDNGHLCSCGADKQVILWDVATGQMLRKFRGHAGKVNCVCFNEESTVIFSGSIDACVNAWDCRSRKTDPIQVLNEAKDSVSSIQISDAEILTGSVDKYIRRYDVRNGKMVADCIGHGRLRLLDKDTGELLGEYMGHQNTQYVIDNCLNEKDTHVVSGSEDGKIYFWDLIEGSVTMTDKVGSGAVHSVSFHPLEACMLSASETKVHVWREPSFEADT</sequence>
<dbReference type="InterPro" id="IPR051980">
    <property type="entry name" value="WD_repeat_MORG1"/>
</dbReference>
<name>A0A9Q1BQT4_HOLLE</name>
<evidence type="ECO:0000256" key="5">
    <source>
        <dbReference type="ARBA" id="ARBA00038145"/>
    </source>
</evidence>
<dbReference type="InterPro" id="IPR036322">
    <property type="entry name" value="WD40_repeat_dom_sf"/>
</dbReference>
<dbReference type="PROSITE" id="PS50082">
    <property type="entry name" value="WD_REPEATS_2"/>
    <property type="match status" value="4"/>
</dbReference>
<dbReference type="InterPro" id="IPR019775">
    <property type="entry name" value="WD40_repeat_CS"/>
</dbReference>
<feature type="repeat" description="WD" evidence="8">
    <location>
        <begin position="13"/>
        <end position="54"/>
    </location>
</feature>
<evidence type="ECO:0000256" key="8">
    <source>
        <dbReference type="PROSITE-ProRule" id="PRU00221"/>
    </source>
</evidence>
<dbReference type="Proteomes" id="UP001152320">
    <property type="component" value="Chromosome 13"/>
</dbReference>
<feature type="repeat" description="WD" evidence="8">
    <location>
        <begin position="97"/>
        <end position="129"/>
    </location>
</feature>
<evidence type="ECO:0000256" key="6">
    <source>
        <dbReference type="ARBA" id="ARBA00040453"/>
    </source>
</evidence>
<dbReference type="PANTHER" id="PTHR22842:SF3">
    <property type="entry name" value="WD REPEAT DOMAIN-CONTAINING PROTEIN 83"/>
    <property type="match status" value="1"/>
</dbReference>
<dbReference type="PANTHER" id="PTHR22842">
    <property type="entry name" value="WD40 REPEAT PROTEIN"/>
    <property type="match status" value="1"/>
</dbReference>
<feature type="repeat" description="WD" evidence="8">
    <location>
        <begin position="222"/>
        <end position="244"/>
    </location>
</feature>
<dbReference type="SUPFAM" id="SSF50978">
    <property type="entry name" value="WD40 repeat-like"/>
    <property type="match status" value="1"/>
</dbReference>
<keyword evidence="3 8" id="KW-0853">WD repeat</keyword>
<dbReference type="GO" id="GO:0071013">
    <property type="term" value="C:catalytic step 2 spliceosome"/>
    <property type="evidence" value="ECO:0007669"/>
    <property type="project" value="TreeGrafter"/>
</dbReference>
<proteinExistence type="inferred from homology"/>
<evidence type="ECO:0000313" key="9">
    <source>
        <dbReference type="EMBL" id="KAJ8031117.1"/>
    </source>
</evidence>
<evidence type="ECO:0000256" key="2">
    <source>
        <dbReference type="ARBA" id="ARBA00022490"/>
    </source>
</evidence>
<dbReference type="InterPro" id="IPR020472">
    <property type="entry name" value="WD40_PAC1"/>
</dbReference>
<dbReference type="InterPro" id="IPR001680">
    <property type="entry name" value="WD40_rpt"/>
</dbReference>
<dbReference type="InterPro" id="IPR015943">
    <property type="entry name" value="WD40/YVTN_repeat-like_dom_sf"/>
</dbReference>
<feature type="repeat" description="WD" evidence="8">
    <location>
        <begin position="55"/>
        <end position="96"/>
    </location>
</feature>
<keyword evidence="2" id="KW-0963">Cytoplasm</keyword>
<dbReference type="PRINTS" id="PR00320">
    <property type="entry name" value="GPROTEINBRPT"/>
</dbReference>
<dbReference type="CDD" id="cd00200">
    <property type="entry name" value="WD40"/>
    <property type="match status" value="1"/>
</dbReference>
<keyword evidence="10" id="KW-1185">Reference proteome</keyword>
<comment type="subcellular location">
    <subcellularLocation>
        <location evidence="1">Cytoplasm</location>
    </subcellularLocation>
</comment>
<dbReference type="Pfam" id="PF00400">
    <property type="entry name" value="WD40"/>
    <property type="match status" value="5"/>
</dbReference>
<comment type="similarity">
    <text evidence="5">Belongs to the WD repeat MORG1 family.</text>
</comment>
<reference evidence="9" key="1">
    <citation type="submission" date="2021-10" db="EMBL/GenBank/DDBJ databases">
        <title>Tropical sea cucumber genome reveals ecological adaptation and Cuvierian tubules defense mechanism.</title>
        <authorList>
            <person name="Chen T."/>
        </authorList>
    </citation>
    <scope>NUCLEOTIDE SEQUENCE</scope>
    <source>
        <strain evidence="9">Nanhai2018</strain>
        <tissue evidence="9">Muscle</tissue>
    </source>
</reference>
<dbReference type="OrthoDB" id="71437at2759"/>
<evidence type="ECO:0000256" key="3">
    <source>
        <dbReference type="ARBA" id="ARBA00022574"/>
    </source>
</evidence>
<evidence type="ECO:0000256" key="1">
    <source>
        <dbReference type="ARBA" id="ARBA00004496"/>
    </source>
</evidence>
<protein>
    <recommendedName>
        <fullName evidence="6">WD repeat domain-containing protein 83</fullName>
    </recommendedName>
    <alternativeName>
        <fullName evidence="7">Mitogen-activated protein kinase organizer 1</fullName>
    </alternativeName>
</protein>
<dbReference type="SMART" id="SM00320">
    <property type="entry name" value="WD40"/>
    <property type="match status" value="6"/>
</dbReference>
<gene>
    <name evidence="9" type="ORF">HOLleu_27738</name>
</gene>
<dbReference type="PROSITE" id="PS50294">
    <property type="entry name" value="WD_REPEATS_REGION"/>
    <property type="match status" value="1"/>
</dbReference>
<dbReference type="Gene3D" id="2.130.10.10">
    <property type="entry name" value="YVTN repeat-like/Quinoprotein amine dehydrogenase"/>
    <property type="match status" value="1"/>
</dbReference>